<dbReference type="GO" id="GO:0003924">
    <property type="term" value="F:GTPase activity"/>
    <property type="evidence" value="ECO:0007669"/>
    <property type="project" value="UniProtKB-UniRule"/>
</dbReference>
<evidence type="ECO:0000256" key="7">
    <source>
        <dbReference type="ARBA" id="ARBA00023170"/>
    </source>
</evidence>
<dbReference type="GO" id="GO:0005525">
    <property type="term" value="F:GTP binding"/>
    <property type="evidence" value="ECO:0007669"/>
    <property type="project" value="UniProtKB-UniRule"/>
</dbReference>
<comment type="catalytic activity">
    <reaction evidence="8 9">
        <text>GTP + H2O = GDP + phosphate + H(+)</text>
        <dbReference type="Rhea" id="RHEA:19669"/>
        <dbReference type="ChEBI" id="CHEBI:15377"/>
        <dbReference type="ChEBI" id="CHEBI:15378"/>
        <dbReference type="ChEBI" id="CHEBI:37565"/>
        <dbReference type="ChEBI" id="CHEBI:43474"/>
        <dbReference type="ChEBI" id="CHEBI:58189"/>
        <dbReference type="EC" id="3.6.5.4"/>
    </reaction>
</comment>
<reference evidence="12 13" key="1">
    <citation type="submission" date="2018-01" db="EMBL/GenBank/DDBJ databases">
        <title>Draft genome Sequence of streptomyces globosus LZH-48.</title>
        <authorList>
            <person name="Ran K."/>
            <person name="Li Z."/>
            <person name="Wei S."/>
            <person name="Dong R."/>
        </authorList>
    </citation>
    <scope>NUCLEOTIDE SEQUENCE [LARGE SCALE GENOMIC DNA]</scope>
    <source>
        <strain evidence="12 13">LZH-48</strain>
    </source>
</reference>
<dbReference type="GO" id="GO:0005737">
    <property type="term" value="C:cytoplasm"/>
    <property type="evidence" value="ECO:0007669"/>
    <property type="project" value="UniProtKB-SubCell"/>
</dbReference>
<feature type="binding site" evidence="9">
    <location>
        <begin position="297"/>
        <end position="301"/>
    </location>
    <ligand>
        <name>GTP</name>
        <dbReference type="ChEBI" id="CHEBI:37565"/>
    </ligand>
</feature>
<dbReference type="PANTHER" id="PTHR43134:SF1">
    <property type="entry name" value="SIGNAL RECOGNITION PARTICLE RECEPTOR SUBUNIT ALPHA"/>
    <property type="match status" value="1"/>
</dbReference>
<protein>
    <recommendedName>
        <fullName evidence="9">Signal recognition particle receptor FtsY</fullName>
        <shortName evidence="9">SRP receptor</shortName>
        <ecNumber evidence="9">3.6.5.4</ecNumber>
    </recommendedName>
</protein>
<dbReference type="EC" id="3.6.5.4" evidence="9"/>
<feature type="region of interest" description="Disordered" evidence="10">
    <location>
        <begin position="75"/>
        <end position="101"/>
    </location>
</feature>
<feature type="region of interest" description="Disordered" evidence="10">
    <location>
        <begin position="25"/>
        <end position="61"/>
    </location>
</feature>
<name>A0A344TX10_9ACTN</name>
<dbReference type="NCBIfam" id="TIGR00064">
    <property type="entry name" value="ftsY"/>
    <property type="match status" value="1"/>
</dbReference>
<dbReference type="Gene3D" id="3.40.50.300">
    <property type="entry name" value="P-loop containing nucleotide triphosphate hydrolases"/>
    <property type="match status" value="1"/>
</dbReference>
<dbReference type="InterPro" id="IPR036225">
    <property type="entry name" value="SRP/SRP_N"/>
</dbReference>
<dbReference type="GO" id="GO:0005047">
    <property type="term" value="F:signal recognition particle binding"/>
    <property type="evidence" value="ECO:0007669"/>
    <property type="project" value="TreeGrafter"/>
</dbReference>
<organism evidence="12 13">
    <name type="scientific">Streptomyces globosus</name>
    <dbReference type="NCBI Taxonomy" id="68209"/>
    <lineage>
        <taxon>Bacteria</taxon>
        <taxon>Bacillati</taxon>
        <taxon>Actinomycetota</taxon>
        <taxon>Actinomycetes</taxon>
        <taxon>Kitasatosporales</taxon>
        <taxon>Streptomycetaceae</taxon>
        <taxon>Streptomyces</taxon>
    </lineage>
</organism>
<dbReference type="GO" id="GO:0006614">
    <property type="term" value="P:SRP-dependent cotranslational protein targeting to membrane"/>
    <property type="evidence" value="ECO:0007669"/>
    <property type="project" value="InterPro"/>
</dbReference>
<comment type="subcellular location">
    <subcellularLocation>
        <location evidence="9">Cell membrane</location>
        <topology evidence="9">Peripheral membrane protein</topology>
        <orientation evidence="9">Cytoplasmic side</orientation>
    </subcellularLocation>
    <subcellularLocation>
        <location evidence="9">Cytoplasm</location>
    </subcellularLocation>
</comment>
<dbReference type="InterPro" id="IPR013822">
    <property type="entry name" value="Signal_recog_particl_SRP54_hlx"/>
</dbReference>
<dbReference type="OrthoDB" id="9804720at2"/>
<evidence type="ECO:0000256" key="10">
    <source>
        <dbReference type="SAM" id="MobiDB-lite"/>
    </source>
</evidence>
<evidence type="ECO:0000256" key="5">
    <source>
        <dbReference type="ARBA" id="ARBA00023134"/>
    </source>
</evidence>
<dbReference type="InterPro" id="IPR042101">
    <property type="entry name" value="SRP54_N_sf"/>
</dbReference>
<dbReference type="FunFam" id="3.40.50.300:FF:000053">
    <property type="entry name" value="Signal recognition particle receptor FtsY"/>
    <property type="match status" value="1"/>
</dbReference>
<dbReference type="Pfam" id="PF02881">
    <property type="entry name" value="SRP54_N"/>
    <property type="match status" value="1"/>
</dbReference>
<keyword evidence="4 9" id="KW-0378">Hydrolase</keyword>
<keyword evidence="3 9" id="KW-0547">Nucleotide-binding</keyword>
<keyword evidence="7 9" id="KW-0675">Receptor</keyword>
<dbReference type="Pfam" id="PF00448">
    <property type="entry name" value="SRP54"/>
    <property type="match status" value="1"/>
</dbReference>
<comment type="subunit">
    <text evidence="9">Part of the signal recognition particle protein translocation system, which is composed of SRP and FtsY.</text>
</comment>
<dbReference type="KEGG" id="sgz:C0216_06695"/>
<dbReference type="PROSITE" id="PS00300">
    <property type="entry name" value="SRP54"/>
    <property type="match status" value="1"/>
</dbReference>
<gene>
    <name evidence="9" type="primary">ftsY</name>
    <name evidence="12" type="ORF">C0216_06695</name>
</gene>
<evidence type="ECO:0000259" key="11">
    <source>
        <dbReference type="PROSITE" id="PS00300"/>
    </source>
</evidence>
<evidence type="ECO:0000313" key="12">
    <source>
        <dbReference type="EMBL" id="AXE23181.1"/>
    </source>
</evidence>
<dbReference type="SUPFAM" id="SSF52540">
    <property type="entry name" value="P-loop containing nucleoside triphosphate hydrolases"/>
    <property type="match status" value="1"/>
</dbReference>
<dbReference type="HAMAP" id="MF_00920">
    <property type="entry name" value="FtsY"/>
    <property type="match status" value="1"/>
</dbReference>
<dbReference type="EMBL" id="CP030862">
    <property type="protein sequence ID" value="AXE23181.1"/>
    <property type="molecule type" value="Genomic_DNA"/>
</dbReference>
<keyword evidence="1 9" id="KW-1003">Cell membrane</keyword>
<proteinExistence type="inferred from homology"/>
<evidence type="ECO:0000256" key="6">
    <source>
        <dbReference type="ARBA" id="ARBA00023136"/>
    </source>
</evidence>
<feature type="binding site" evidence="9">
    <location>
        <begin position="215"/>
        <end position="222"/>
    </location>
    <ligand>
        <name>GTP</name>
        <dbReference type="ChEBI" id="CHEBI:37565"/>
    </ligand>
</feature>
<evidence type="ECO:0000256" key="3">
    <source>
        <dbReference type="ARBA" id="ARBA00022741"/>
    </source>
</evidence>
<keyword evidence="2 9" id="KW-0963">Cytoplasm</keyword>
<comment type="function">
    <text evidence="9">Involved in targeting and insertion of nascent membrane proteins into the cytoplasmic membrane. Acts as a receptor for the complex formed by the signal recognition particle (SRP) and the ribosome-nascent chain (RNC).</text>
</comment>
<dbReference type="SMART" id="SM00382">
    <property type="entry name" value="AAA"/>
    <property type="match status" value="1"/>
</dbReference>
<dbReference type="InterPro" id="IPR027417">
    <property type="entry name" value="P-loop_NTPase"/>
</dbReference>
<evidence type="ECO:0000256" key="9">
    <source>
        <dbReference type="HAMAP-Rule" id="MF_00920"/>
    </source>
</evidence>
<dbReference type="GO" id="GO:0005886">
    <property type="term" value="C:plasma membrane"/>
    <property type="evidence" value="ECO:0007669"/>
    <property type="project" value="UniProtKB-SubCell"/>
</dbReference>
<evidence type="ECO:0000256" key="1">
    <source>
        <dbReference type="ARBA" id="ARBA00022475"/>
    </source>
</evidence>
<keyword evidence="13" id="KW-1185">Reference proteome</keyword>
<dbReference type="SMART" id="SM00963">
    <property type="entry name" value="SRP54_N"/>
    <property type="match status" value="1"/>
</dbReference>
<evidence type="ECO:0000256" key="2">
    <source>
        <dbReference type="ARBA" id="ARBA00022490"/>
    </source>
</evidence>
<feature type="domain" description="SRP54-type proteins GTP-binding" evidence="11">
    <location>
        <begin position="380"/>
        <end position="393"/>
    </location>
</feature>
<dbReference type="InterPro" id="IPR000897">
    <property type="entry name" value="SRP54_GTPase_dom"/>
</dbReference>
<accession>A0A344TX10</accession>
<dbReference type="SUPFAM" id="SSF47364">
    <property type="entry name" value="Domain of the SRP/SRP receptor G-proteins"/>
    <property type="match status" value="1"/>
</dbReference>
<dbReference type="RefSeq" id="WP_114054365.1">
    <property type="nucleotide sequence ID" value="NZ_CP030862.1"/>
</dbReference>
<dbReference type="PANTHER" id="PTHR43134">
    <property type="entry name" value="SIGNAL RECOGNITION PARTICLE RECEPTOR SUBUNIT ALPHA"/>
    <property type="match status" value="1"/>
</dbReference>
<dbReference type="FunFam" id="1.20.120.140:FF:000002">
    <property type="entry name" value="Signal recognition particle receptor FtsY"/>
    <property type="match status" value="1"/>
</dbReference>
<dbReference type="InterPro" id="IPR004390">
    <property type="entry name" value="SR_rcpt_FtsY"/>
</dbReference>
<keyword evidence="6 9" id="KW-0472">Membrane</keyword>
<keyword evidence="5 9" id="KW-0342">GTP-binding</keyword>
<dbReference type="Gene3D" id="1.20.120.140">
    <property type="entry name" value="Signal recognition particle SRP54, nucleotide-binding domain"/>
    <property type="match status" value="1"/>
</dbReference>
<feature type="binding site" evidence="9">
    <location>
        <begin position="359"/>
        <end position="362"/>
    </location>
    <ligand>
        <name>GTP</name>
        <dbReference type="ChEBI" id="CHEBI:37565"/>
    </ligand>
</feature>
<dbReference type="SMART" id="SM00962">
    <property type="entry name" value="SRP54"/>
    <property type="match status" value="1"/>
</dbReference>
<dbReference type="InterPro" id="IPR003593">
    <property type="entry name" value="AAA+_ATPase"/>
</dbReference>
<evidence type="ECO:0000313" key="13">
    <source>
        <dbReference type="Proteomes" id="UP000252004"/>
    </source>
</evidence>
<evidence type="ECO:0000256" key="8">
    <source>
        <dbReference type="ARBA" id="ARBA00048027"/>
    </source>
</evidence>
<sequence>MDILILAVVLIALVAVGAVSGLVVSSRKKKQLPPPTPPSTPTITAPPAEPQVGEDAATTAEEQRRTIEEVVLPEAEAAAPEAPEAPAAEAEAPAAPEIEVPEPTAGRLVRLRARLARSQNSLGKGLLTLLSREHLDEDTWEEIEETLLIADVGVAPTQELVDRLRERVRVLGTRTPAELRALLKEELVTLVGADLDRSVKTESGADTPGVVMVVGVNGVGKTTTTGKLARVLVADGRSVVLGAADTFRAAAADQLQTWGERVGARTVRGPEGGDPASIAFDAVKEGIAEGADVVLIDTAGRLHTKTGLMDELGKVKRVVEKHGPLDEVLLVLDATTGQNGLTQARVFAEVVDITGIVLTKLDGTAKGGIVVAVQRELGVPVKLIGLGEGPDDLAPFEPQAFVDALIGD</sequence>
<evidence type="ECO:0000256" key="4">
    <source>
        <dbReference type="ARBA" id="ARBA00022801"/>
    </source>
</evidence>
<dbReference type="AlphaFoldDB" id="A0A344TX10"/>
<dbReference type="Proteomes" id="UP000252004">
    <property type="component" value="Chromosome"/>
</dbReference>
<comment type="similarity">
    <text evidence="9">Belongs to the GTP-binding SRP family. FtsY subfamily.</text>
</comment>